<evidence type="ECO:0000313" key="1">
    <source>
        <dbReference type="EMBL" id="KGG19619.1"/>
    </source>
</evidence>
<name>A0A0A2C4S8_PROMR</name>
<gene>
    <name evidence="1" type="ORF">EV03_2004</name>
</gene>
<dbReference type="RefSeq" id="WP_241434831.1">
    <property type="nucleotide sequence ID" value="NZ_CP138967.1"/>
</dbReference>
<dbReference type="AlphaFoldDB" id="A0A0A2C4S8"/>
<comment type="caution">
    <text evidence="1">The sequence shown here is derived from an EMBL/GenBank/DDBJ whole genome shotgun (WGS) entry which is preliminary data.</text>
</comment>
<proteinExistence type="predicted"/>
<dbReference type="EMBL" id="JNAX01000015">
    <property type="protein sequence ID" value="KGG19619.1"/>
    <property type="molecule type" value="Genomic_DNA"/>
</dbReference>
<evidence type="ECO:0008006" key="3">
    <source>
        <dbReference type="Google" id="ProtNLM"/>
    </source>
</evidence>
<accession>A0A0A2C4S8</accession>
<evidence type="ECO:0000313" key="2">
    <source>
        <dbReference type="Proteomes" id="UP000030392"/>
    </source>
</evidence>
<dbReference type="Proteomes" id="UP000030392">
    <property type="component" value="Unassembled WGS sequence"/>
</dbReference>
<reference evidence="2" key="1">
    <citation type="journal article" date="2014" name="Sci. Data">
        <title>Genomes of diverse isolates of the marine cyanobacterium Prochlorococcus.</title>
        <authorList>
            <person name="Biller S."/>
            <person name="Berube P."/>
            <person name="Thompson J."/>
            <person name="Kelly L."/>
            <person name="Roggensack S."/>
            <person name="Awad L."/>
            <person name="Roache-Johnson K."/>
            <person name="Ding H."/>
            <person name="Giovannoni S.J."/>
            <person name="Moore L.R."/>
            <person name="Chisholm S.W."/>
        </authorList>
    </citation>
    <scope>NUCLEOTIDE SEQUENCE [LARGE SCALE GENOMIC DNA]</scope>
    <source>
        <strain evidence="2">PAC1</strain>
    </source>
</reference>
<sequence>MKNDESLSSDLIIEPLKLKHLSMLRADNNSKYLGIFQILLCRKWFSSLESNLTNLIPTRNSTCLVAVERNNIIAYILATPINRRGTCWCISEPYFIGEAISFSRYNLLQNLLRKVLYKSNINTHSFLISIKTNDNQNLSVIRQSGFQPLRIIKYWNRKEDIKHRKKEYKDNFIWEKLNEENSQQIWRLEQAKESINFRSIFDRQWHDIYEKRNILTGVIKSKENNIIAGLIPSVCPQNNYSLELIRGLAWDERLNQSIPNRINNMKAGKSNCYIETTSEDNKLNDILYKSDWEISEERVLLGRSVWKRQNGYKLKSIETELLTNLVGNLQQQPELPSTIHIENNK</sequence>
<protein>
    <recommendedName>
        <fullName evidence="3">N-acetyltransferase domain-containing protein</fullName>
    </recommendedName>
</protein>
<organism evidence="1 2">
    <name type="scientific">Prochlorococcus marinus str. PAC1</name>
    <dbReference type="NCBI Taxonomy" id="59924"/>
    <lineage>
        <taxon>Bacteria</taxon>
        <taxon>Bacillati</taxon>
        <taxon>Cyanobacteriota</taxon>
        <taxon>Cyanophyceae</taxon>
        <taxon>Synechococcales</taxon>
        <taxon>Prochlorococcaceae</taxon>
        <taxon>Prochlorococcus</taxon>
    </lineage>
</organism>